<comment type="caution">
    <text evidence="1">The sequence shown here is derived from an EMBL/GenBank/DDBJ whole genome shotgun (WGS) entry which is preliminary data.</text>
</comment>
<proteinExistence type="predicted"/>
<protein>
    <submittedName>
        <fullName evidence="1">Uncharacterized protein</fullName>
    </submittedName>
</protein>
<dbReference type="EMBL" id="PVNG01000010">
    <property type="protein sequence ID" value="PRX63809.1"/>
    <property type="molecule type" value="Genomic_DNA"/>
</dbReference>
<organism evidence="1 2">
    <name type="scientific">Nonomuraea fuscirosea</name>
    <dbReference type="NCBI Taxonomy" id="1291556"/>
    <lineage>
        <taxon>Bacteria</taxon>
        <taxon>Bacillati</taxon>
        <taxon>Actinomycetota</taxon>
        <taxon>Actinomycetes</taxon>
        <taxon>Streptosporangiales</taxon>
        <taxon>Streptosporangiaceae</taxon>
        <taxon>Nonomuraea</taxon>
    </lineage>
</organism>
<name>A0A2T0MXI6_9ACTN</name>
<sequence length="77" mass="8591">MCDLRQLITSQPLLRQYVHAVEPLLGRLLADELLLNPTGDQSRVGPGLKGRPVLVYVVRREQLAKPTVESRDDSVLS</sequence>
<accession>A0A2T0MXI6</accession>
<reference evidence="1 2" key="1">
    <citation type="submission" date="2018-03" db="EMBL/GenBank/DDBJ databases">
        <title>Genomic Encyclopedia of Type Strains, Phase III (KMG-III): the genomes of soil and plant-associated and newly described type strains.</title>
        <authorList>
            <person name="Whitman W."/>
        </authorList>
    </citation>
    <scope>NUCLEOTIDE SEQUENCE [LARGE SCALE GENOMIC DNA]</scope>
    <source>
        <strain evidence="1 2">CGMCC 4.7104</strain>
    </source>
</reference>
<evidence type="ECO:0000313" key="2">
    <source>
        <dbReference type="Proteomes" id="UP000238312"/>
    </source>
</evidence>
<gene>
    <name evidence="1" type="ORF">B0I32_110261</name>
</gene>
<keyword evidence="2" id="KW-1185">Reference proteome</keyword>
<dbReference type="Proteomes" id="UP000238312">
    <property type="component" value="Unassembled WGS sequence"/>
</dbReference>
<dbReference type="AlphaFoldDB" id="A0A2T0MXI6"/>
<evidence type="ECO:0000313" key="1">
    <source>
        <dbReference type="EMBL" id="PRX63809.1"/>
    </source>
</evidence>